<organism evidence="1 2">
    <name type="scientific">Favolaschia claudopus</name>
    <dbReference type="NCBI Taxonomy" id="2862362"/>
    <lineage>
        <taxon>Eukaryota</taxon>
        <taxon>Fungi</taxon>
        <taxon>Dikarya</taxon>
        <taxon>Basidiomycota</taxon>
        <taxon>Agaricomycotina</taxon>
        <taxon>Agaricomycetes</taxon>
        <taxon>Agaricomycetidae</taxon>
        <taxon>Agaricales</taxon>
        <taxon>Marasmiineae</taxon>
        <taxon>Mycenaceae</taxon>
        <taxon>Favolaschia</taxon>
    </lineage>
</organism>
<evidence type="ECO:0008006" key="3">
    <source>
        <dbReference type="Google" id="ProtNLM"/>
    </source>
</evidence>
<gene>
    <name evidence="1" type="ORF">R3P38DRAFT_3177213</name>
</gene>
<reference evidence="1 2" key="1">
    <citation type="journal article" date="2024" name="J Genomics">
        <title>Draft genome sequencing and assembly of Favolaschia claudopus CIRM-BRFM 2984 isolated from oak limbs.</title>
        <authorList>
            <person name="Navarro D."/>
            <person name="Drula E."/>
            <person name="Chaduli D."/>
            <person name="Cazenave R."/>
            <person name="Ahrendt S."/>
            <person name="Wang J."/>
            <person name="Lipzen A."/>
            <person name="Daum C."/>
            <person name="Barry K."/>
            <person name="Grigoriev I.V."/>
            <person name="Favel A."/>
            <person name="Rosso M.N."/>
            <person name="Martin F."/>
        </authorList>
    </citation>
    <scope>NUCLEOTIDE SEQUENCE [LARGE SCALE GENOMIC DNA]</scope>
    <source>
        <strain evidence="1 2">CIRM-BRFM 2984</strain>
    </source>
</reference>
<dbReference type="EMBL" id="JAWWNJ010000011">
    <property type="protein sequence ID" value="KAK7044988.1"/>
    <property type="molecule type" value="Genomic_DNA"/>
</dbReference>
<dbReference type="Proteomes" id="UP001362999">
    <property type="component" value="Unassembled WGS sequence"/>
</dbReference>
<sequence length="116" mass="13480">MLSQLSDDDLEDRFLDIVSSASVTYAPELSLDYINFPSFESYSFSMTTLVFTEINSLPDKILVAIHVLVPEQFYQQPELLSRICRDWRRIIRGAMCFRSTFCFQPGTPLSDFRQHN</sequence>
<comment type="caution">
    <text evidence="1">The sequence shown here is derived from an EMBL/GenBank/DDBJ whole genome shotgun (WGS) entry which is preliminary data.</text>
</comment>
<name>A0AAW0D224_9AGAR</name>
<protein>
    <recommendedName>
        <fullName evidence="3">F-box domain-containing protein</fullName>
    </recommendedName>
</protein>
<keyword evidence="2" id="KW-1185">Reference proteome</keyword>
<accession>A0AAW0D224</accession>
<proteinExistence type="predicted"/>
<evidence type="ECO:0000313" key="1">
    <source>
        <dbReference type="EMBL" id="KAK7044988.1"/>
    </source>
</evidence>
<dbReference type="AlphaFoldDB" id="A0AAW0D224"/>
<evidence type="ECO:0000313" key="2">
    <source>
        <dbReference type="Proteomes" id="UP001362999"/>
    </source>
</evidence>